<feature type="transmembrane region" description="Helical" evidence="2">
    <location>
        <begin position="406"/>
        <end position="431"/>
    </location>
</feature>
<evidence type="ECO:0000313" key="3">
    <source>
        <dbReference type="EMBL" id="KAF5365895.1"/>
    </source>
</evidence>
<evidence type="ECO:0000313" key="4">
    <source>
        <dbReference type="Proteomes" id="UP000518752"/>
    </source>
</evidence>
<feature type="transmembrane region" description="Helical" evidence="2">
    <location>
        <begin position="640"/>
        <end position="659"/>
    </location>
</feature>
<feature type="transmembrane region" description="Helical" evidence="2">
    <location>
        <begin position="671"/>
        <end position="689"/>
    </location>
</feature>
<evidence type="ECO:0000256" key="1">
    <source>
        <dbReference type="SAM" id="MobiDB-lite"/>
    </source>
</evidence>
<proteinExistence type="predicted"/>
<comment type="caution">
    <text evidence="3">The sequence shown here is derived from an EMBL/GenBank/DDBJ whole genome shotgun (WGS) entry which is preliminary data.</text>
</comment>
<keyword evidence="2" id="KW-0472">Membrane</keyword>
<sequence>MENPTKSQTLPAGPNQAPVKSNWLFSPEDYDFFDSPEPIHIQPTPKSEMDDFARGFDCGFDPAIFRMEPPSFERLSEVPGLRRVPPDLPPPSFYDDLGFSPTLPTVPAPRSWGCVEPQTYLSDPLQSVRPYTDHYPPQPPASASRWISHYPLPSSGSQYGSFPPVDYTSGASATFKEGYSAVSTAPYTTSNSRLYTPSWNPYRSETPNSYAYTSNRSVTPTPYAYSSNRSVTPNPYAYSSNRSVTPNPYAYPSYSSSIPSAYTYPSYTPNPYAHPSSALNTYTPPIPQPPISVPYPTVDEYDPSLLNYADNFAQNVPSAPLYSPYYSNQLDYKLNEKAEYVPPQYCRCETPPPVPPPAPIQYEPLYSPILSTNNAGLNMPAGAPVTNLSKRNRLVRETKKKWLKDLFRTTVGYGVFSLGITMFWLGLLYLYDSDVQYKKMVEQREALFAGSGCNFTAAVSTADDSQSAMTFLSQGCENITASLVDPVPQFYASARPYIELFSMVAGYTILVLIISTWRTARNVVRCVKQGNAFIDRYLSLRPGRKAEAARKKNEKASRTIYANSMFPKQFSCGCISCGSGKTYLVTLADCRCRYSCALCYQSLSDAMESWDNTPAESSGTTRKFYETVKPSSTFEWVQKAFSVVFNLHLPCILLIVAYYPILTQGPAPGKYLNYACNMFLALFFLRSVAKFTRQLIGHGEKNEFVEGTG</sequence>
<keyword evidence="4" id="KW-1185">Reference proteome</keyword>
<dbReference type="OrthoDB" id="2945271at2759"/>
<protein>
    <submittedName>
        <fullName evidence="3">Uncharacterized protein</fullName>
    </submittedName>
</protein>
<evidence type="ECO:0000256" key="2">
    <source>
        <dbReference type="SAM" id="Phobius"/>
    </source>
</evidence>
<keyword evidence="2" id="KW-1133">Transmembrane helix</keyword>
<organism evidence="3 4">
    <name type="scientific">Collybiopsis confluens</name>
    <dbReference type="NCBI Taxonomy" id="2823264"/>
    <lineage>
        <taxon>Eukaryota</taxon>
        <taxon>Fungi</taxon>
        <taxon>Dikarya</taxon>
        <taxon>Basidiomycota</taxon>
        <taxon>Agaricomycotina</taxon>
        <taxon>Agaricomycetes</taxon>
        <taxon>Agaricomycetidae</taxon>
        <taxon>Agaricales</taxon>
        <taxon>Marasmiineae</taxon>
        <taxon>Omphalotaceae</taxon>
        <taxon>Collybiopsis</taxon>
    </lineage>
</organism>
<dbReference type="EMBL" id="JAACJN010000159">
    <property type="protein sequence ID" value="KAF5365895.1"/>
    <property type="molecule type" value="Genomic_DNA"/>
</dbReference>
<dbReference type="AlphaFoldDB" id="A0A8H5GJK1"/>
<feature type="compositionally biased region" description="Polar residues" evidence="1">
    <location>
        <begin position="1"/>
        <end position="10"/>
    </location>
</feature>
<dbReference type="Proteomes" id="UP000518752">
    <property type="component" value="Unassembled WGS sequence"/>
</dbReference>
<feature type="region of interest" description="Disordered" evidence="1">
    <location>
        <begin position="1"/>
        <end position="20"/>
    </location>
</feature>
<feature type="transmembrane region" description="Helical" evidence="2">
    <location>
        <begin position="497"/>
        <end position="517"/>
    </location>
</feature>
<reference evidence="3 4" key="1">
    <citation type="journal article" date="2020" name="ISME J.">
        <title>Uncovering the hidden diversity of litter-decomposition mechanisms in mushroom-forming fungi.</title>
        <authorList>
            <person name="Floudas D."/>
            <person name="Bentzer J."/>
            <person name="Ahren D."/>
            <person name="Johansson T."/>
            <person name="Persson P."/>
            <person name="Tunlid A."/>
        </authorList>
    </citation>
    <scope>NUCLEOTIDE SEQUENCE [LARGE SCALE GENOMIC DNA]</scope>
    <source>
        <strain evidence="3 4">CBS 406.79</strain>
    </source>
</reference>
<keyword evidence="2" id="KW-0812">Transmembrane</keyword>
<accession>A0A8H5GJK1</accession>
<gene>
    <name evidence="3" type="ORF">D9757_011054</name>
</gene>
<name>A0A8H5GJK1_9AGAR</name>